<dbReference type="PROSITE" id="PS50405">
    <property type="entry name" value="GST_CTER"/>
    <property type="match status" value="1"/>
</dbReference>
<keyword evidence="3" id="KW-0216">Detoxification</keyword>
<protein>
    <recommendedName>
        <fullName evidence="2">glutathione transferase</fullName>
        <ecNumber evidence="2">2.5.1.18</ecNumber>
    </recommendedName>
</protein>
<dbReference type="GO" id="GO:0005829">
    <property type="term" value="C:cytosol"/>
    <property type="evidence" value="ECO:0007669"/>
    <property type="project" value="UniProtKB-SubCell"/>
</dbReference>
<dbReference type="InterPro" id="IPR036249">
    <property type="entry name" value="Thioredoxin-like_sf"/>
</dbReference>
<dbReference type="GO" id="GO:0009407">
    <property type="term" value="P:toxin catabolic process"/>
    <property type="evidence" value="ECO:0007669"/>
    <property type="project" value="UniProtKB-ARBA"/>
</dbReference>
<dbReference type="Proteomes" id="UP000026915">
    <property type="component" value="Chromosome 7"/>
</dbReference>
<dbReference type="Pfam" id="PF02798">
    <property type="entry name" value="GST_N"/>
    <property type="match status" value="1"/>
</dbReference>
<gene>
    <name evidence="9" type="ORF">TCM_032351</name>
</gene>
<dbReference type="Gene3D" id="1.20.1050.10">
    <property type="match status" value="1"/>
</dbReference>
<evidence type="ECO:0000313" key="10">
    <source>
        <dbReference type="Proteomes" id="UP000026915"/>
    </source>
</evidence>
<comment type="similarity">
    <text evidence="5">Belongs to the GST superfamily. Tau family.</text>
</comment>
<dbReference type="SFLD" id="SFLDG01152">
    <property type="entry name" value="Main.3:_Omega-_and_Tau-like"/>
    <property type="match status" value="1"/>
</dbReference>
<name>A0A061F8S1_THECC</name>
<evidence type="ECO:0000256" key="5">
    <source>
        <dbReference type="ARBA" id="ARBA00025743"/>
    </source>
</evidence>
<evidence type="ECO:0000256" key="1">
    <source>
        <dbReference type="ARBA" id="ARBA00004514"/>
    </source>
</evidence>
<dbReference type="AlphaFoldDB" id="A0A061F8S1"/>
<dbReference type="Gene3D" id="3.40.30.10">
    <property type="entry name" value="Glutaredoxin"/>
    <property type="match status" value="1"/>
</dbReference>
<dbReference type="SFLD" id="SFLDG00358">
    <property type="entry name" value="Main_(cytGST)"/>
    <property type="match status" value="1"/>
</dbReference>
<reference evidence="9 10" key="1">
    <citation type="journal article" date="2013" name="Genome Biol.">
        <title>The genome sequence of the most widely cultivated cacao type and its use to identify candidate genes regulating pod color.</title>
        <authorList>
            <person name="Motamayor J.C."/>
            <person name="Mockaitis K."/>
            <person name="Schmutz J."/>
            <person name="Haiminen N."/>
            <person name="Iii D.L."/>
            <person name="Cornejo O."/>
            <person name="Findley S.D."/>
            <person name="Zheng P."/>
            <person name="Utro F."/>
            <person name="Royaert S."/>
            <person name="Saski C."/>
            <person name="Jenkins J."/>
            <person name="Podicheti R."/>
            <person name="Zhao M."/>
            <person name="Scheffler B.E."/>
            <person name="Stack J.C."/>
            <person name="Feltus F.A."/>
            <person name="Mustiga G.M."/>
            <person name="Amores F."/>
            <person name="Phillips W."/>
            <person name="Marelli J.P."/>
            <person name="May G.D."/>
            <person name="Shapiro H."/>
            <person name="Ma J."/>
            <person name="Bustamante C.D."/>
            <person name="Schnell R.J."/>
            <person name="Main D."/>
            <person name="Gilbert D."/>
            <person name="Parida L."/>
            <person name="Kuhn D.N."/>
        </authorList>
    </citation>
    <scope>NUCLEOTIDE SEQUENCE [LARGE SCALE GENOMIC DNA]</scope>
    <source>
        <strain evidence="10">cv. Matina 1-6</strain>
    </source>
</reference>
<dbReference type="HOGENOM" id="CLU_011226_18_2_1"/>
<evidence type="ECO:0000259" key="7">
    <source>
        <dbReference type="PROSITE" id="PS50404"/>
    </source>
</evidence>
<proteinExistence type="inferred from homology"/>
<dbReference type="SFLD" id="SFLDS00019">
    <property type="entry name" value="Glutathione_Transferase_(cytos"/>
    <property type="match status" value="1"/>
</dbReference>
<dbReference type="CDD" id="cd03185">
    <property type="entry name" value="GST_C_Tau"/>
    <property type="match status" value="1"/>
</dbReference>
<comment type="subcellular location">
    <subcellularLocation>
        <location evidence="1">Cytoplasm</location>
        <location evidence="1">Cytosol</location>
    </subcellularLocation>
</comment>
<feature type="domain" description="GST C-terminal" evidence="8">
    <location>
        <begin position="97"/>
        <end position="208"/>
    </location>
</feature>
<dbReference type="PANTHER" id="PTHR11260:SF773">
    <property type="entry name" value="GLUTATHIONE S-TRANSFERASE U26"/>
    <property type="match status" value="1"/>
</dbReference>
<dbReference type="InterPro" id="IPR045073">
    <property type="entry name" value="Omega/Tau-like"/>
</dbReference>
<dbReference type="InterPro" id="IPR036282">
    <property type="entry name" value="Glutathione-S-Trfase_C_sf"/>
</dbReference>
<dbReference type="InParanoid" id="A0A061F8S1"/>
<dbReference type="InterPro" id="IPR010987">
    <property type="entry name" value="Glutathione-S-Trfase_C-like"/>
</dbReference>
<dbReference type="Pfam" id="PF00043">
    <property type="entry name" value="GST_C"/>
    <property type="match status" value="1"/>
</dbReference>
<dbReference type="SUPFAM" id="SSF47616">
    <property type="entry name" value="GST C-terminal domain-like"/>
    <property type="match status" value="1"/>
</dbReference>
<evidence type="ECO:0000256" key="6">
    <source>
        <dbReference type="ARBA" id="ARBA00047960"/>
    </source>
</evidence>
<sequence>MISNDSKNGRSSCSPEFSAWPLCHKSKRIALAEKGVEFETEEEDVFNSRSRLLLKMNPIHKKVPVLIHKERPICESLIIVEYIDKVWNHDAPLLPSDHYQRAHARFWANYIDQKIFPIGSKLWTSTSDEAKKAAKELVESFKTLEKELREKPSFGGDTFSFVDLDLIAFSSLFHSFEALGNFRMEAECPRLVAWANRCMERECLSVFI</sequence>
<dbReference type="InterPro" id="IPR045074">
    <property type="entry name" value="GST_C_Tau"/>
</dbReference>
<dbReference type="GO" id="GO:0006749">
    <property type="term" value="P:glutathione metabolic process"/>
    <property type="evidence" value="ECO:0000318"/>
    <property type="project" value="GO_Central"/>
</dbReference>
<evidence type="ECO:0000256" key="4">
    <source>
        <dbReference type="ARBA" id="ARBA00022679"/>
    </source>
</evidence>
<keyword evidence="4" id="KW-0808">Transferase</keyword>
<dbReference type="GO" id="GO:0005737">
    <property type="term" value="C:cytoplasm"/>
    <property type="evidence" value="ECO:0000318"/>
    <property type="project" value="GO_Central"/>
</dbReference>
<organism evidence="9 10">
    <name type="scientific">Theobroma cacao</name>
    <name type="common">Cacao</name>
    <name type="synonym">Cocoa</name>
    <dbReference type="NCBI Taxonomy" id="3641"/>
    <lineage>
        <taxon>Eukaryota</taxon>
        <taxon>Viridiplantae</taxon>
        <taxon>Streptophyta</taxon>
        <taxon>Embryophyta</taxon>
        <taxon>Tracheophyta</taxon>
        <taxon>Spermatophyta</taxon>
        <taxon>Magnoliopsida</taxon>
        <taxon>eudicotyledons</taxon>
        <taxon>Gunneridae</taxon>
        <taxon>Pentapetalae</taxon>
        <taxon>rosids</taxon>
        <taxon>malvids</taxon>
        <taxon>Malvales</taxon>
        <taxon>Malvaceae</taxon>
        <taxon>Byttnerioideae</taxon>
        <taxon>Theobroma</taxon>
    </lineage>
</organism>
<dbReference type="InterPro" id="IPR004046">
    <property type="entry name" value="GST_C"/>
</dbReference>
<evidence type="ECO:0000259" key="8">
    <source>
        <dbReference type="PROSITE" id="PS50405"/>
    </source>
</evidence>
<dbReference type="OMA" id="RCMEREC"/>
<evidence type="ECO:0000256" key="3">
    <source>
        <dbReference type="ARBA" id="ARBA00022575"/>
    </source>
</evidence>
<dbReference type="InterPro" id="IPR004045">
    <property type="entry name" value="Glutathione_S-Trfase_N"/>
</dbReference>
<dbReference type="InterPro" id="IPR040079">
    <property type="entry name" value="Glutathione_S-Trfase"/>
</dbReference>
<keyword evidence="10" id="KW-1185">Reference proteome</keyword>
<dbReference type="PANTHER" id="PTHR11260">
    <property type="entry name" value="GLUTATHIONE S-TRANSFERASE, GST, SUPERFAMILY, GST DOMAIN CONTAINING"/>
    <property type="match status" value="1"/>
</dbReference>
<evidence type="ECO:0000256" key="2">
    <source>
        <dbReference type="ARBA" id="ARBA00012452"/>
    </source>
</evidence>
<dbReference type="GO" id="GO:0004364">
    <property type="term" value="F:glutathione transferase activity"/>
    <property type="evidence" value="ECO:0000318"/>
    <property type="project" value="GO_Central"/>
</dbReference>
<accession>A0A061F8S1</accession>
<dbReference type="EMBL" id="CM001885">
    <property type="protein sequence ID" value="EOY13715.1"/>
    <property type="molecule type" value="Genomic_DNA"/>
</dbReference>
<dbReference type="SUPFAM" id="SSF52833">
    <property type="entry name" value="Thioredoxin-like"/>
    <property type="match status" value="1"/>
</dbReference>
<feature type="domain" description="GST N-terminal" evidence="7">
    <location>
        <begin position="28"/>
        <end position="91"/>
    </location>
</feature>
<comment type="catalytic activity">
    <reaction evidence="6">
        <text>RX + glutathione = an S-substituted glutathione + a halide anion + H(+)</text>
        <dbReference type="Rhea" id="RHEA:16437"/>
        <dbReference type="ChEBI" id="CHEBI:15378"/>
        <dbReference type="ChEBI" id="CHEBI:16042"/>
        <dbReference type="ChEBI" id="CHEBI:17792"/>
        <dbReference type="ChEBI" id="CHEBI:57925"/>
        <dbReference type="ChEBI" id="CHEBI:90779"/>
        <dbReference type="EC" id="2.5.1.18"/>
    </reaction>
</comment>
<dbReference type="PROSITE" id="PS50404">
    <property type="entry name" value="GST_NTER"/>
    <property type="match status" value="1"/>
</dbReference>
<dbReference type="EC" id="2.5.1.18" evidence="2"/>
<evidence type="ECO:0000313" key="9">
    <source>
        <dbReference type="EMBL" id="EOY13715.1"/>
    </source>
</evidence>
<dbReference type="eggNOG" id="KOG0406">
    <property type="taxonomic scope" value="Eukaryota"/>
</dbReference>
<dbReference type="Gramene" id="EOY13715">
    <property type="protein sequence ID" value="EOY13715"/>
    <property type="gene ID" value="TCM_032351"/>
</dbReference>